<accession>A0A0H5BY00</accession>
<evidence type="ECO:0000256" key="6">
    <source>
        <dbReference type="ARBA" id="ARBA00023242"/>
    </source>
</evidence>
<reference evidence="8" key="1">
    <citation type="journal article" date="2015" name="J. Biotechnol.">
        <title>The structure of the Cyberlindnera jadinii genome and its relation to Candida utilis analyzed by the occurrence of single nucleotide polymorphisms.</title>
        <authorList>
            <person name="Rupp O."/>
            <person name="Brinkrolf K."/>
            <person name="Buerth C."/>
            <person name="Kunigo M."/>
            <person name="Schneider J."/>
            <person name="Jaenicke S."/>
            <person name="Goesmann A."/>
            <person name="Puehler A."/>
            <person name="Jaeger K.-E."/>
            <person name="Ernst J.F."/>
        </authorList>
    </citation>
    <scope>NUCLEOTIDE SEQUENCE [LARGE SCALE GENOMIC DNA]</scope>
    <source>
        <strain evidence="8">ATCC 18201 / CBS 1600 / BCRC 20928 / JCM 3617 / NBRC 0987 / NRRL Y-1542</strain>
    </source>
</reference>
<protein>
    <recommendedName>
        <fullName evidence="4">Damage-regulated import facilitator 1</fullName>
    </recommendedName>
</protein>
<evidence type="ECO:0000256" key="1">
    <source>
        <dbReference type="ARBA" id="ARBA00004123"/>
    </source>
</evidence>
<evidence type="ECO:0000256" key="2">
    <source>
        <dbReference type="ARBA" id="ARBA00004496"/>
    </source>
</evidence>
<dbReference type="Proteomes" id="UP000038830">
    <property type="component" value="Unassembled WGS sequence"/>
</dbReference>
<evidence type="ECO:0000313" key="8">
    <source>
        <dbReference type="Proteomes" id="UP000038830"/>
    </source>
</evidence>
<evidence type="ECO:0000256" key="5">
    <source>
        <dbReference type="ARBA" id="ARBA00022490"/>
    </source>
</evidence>
<comment type="similarity">
    <text evidence="3">Belongs to the DIF1/spd1 family.</text>
</comment>
<evidence type="ECO:0000256" key="4">
    <source>
        <dbReference type="ARBA" id="ARBA00021625"/>
    </source>
</evidence>
<evidence type="ECO:0000313" key="7">
    <source>
        <dbReference type="EMBL" id="CEP20298.1"/>
    </source>
</evidence>
<dbReference type="InterPro" id="IPR013900">
    <property type="entry name" value="RNR_inhibitor"/>
</dbReference>
<dbReference type="AlphaFoldDB" id="A0A0H5BY00"/>
<comment type="subcellular location">
    <subcellularLocation>
        <location evidence="2">Cytoplasm</location>
    </subcellularLocation>
    <subcellularLocation>
        <location evidence="1">Nucleus</location>
    </subcellularLocation>
</comment>
<keyword evidence="5" id="KW-0963">Cytoplasm</keyword>
<proteinExistence type="inferred from homology"/>
<name>A0A0H5BY00_CYBJN</name>
<gene>
    <name evidence="7" type="ORF">BN1211_0107</name>
</gene>
<dbReference type="GO" id="GO:0005634">
    <property type="term" value="C:nucleus"/>
    <property type="evidence" value="ECO:0007669"/>
    <property type="project" value="UniProtKB-SubCell"/>
</dbReference>
<organism evidence="7 8">
    <name type="scientific">Cyberlindnera jadinii (strain ATCC 18201 / CBS 1600 / BCRC 20928 / JCM 3617 / NBRC 0987 / NRRL Y-1542)</name>
    <name type="common">Torula yeast</name>
    <name type="synonym">Candida utilis</name>
    <dbReference type="NCBI Taxonomy" id="983966"/>
    <lineage>
        <taxon>Eukaryota</taxon>
        <taxon>Fungi</taxon>
        <taxon>Dikarya</taxon>
        <taxon>Ascomycota</taxon>
        <taxon>Saccharomycotina</taxon>
        <taxon>Saccharomycetes</taxon>
        <taxon>Phaffomycetales</taxon>
        <taxon>Phaffomycetaceae</taxon>
        <taxon>Cyberlindnera</taxon>
    </lineage>
</organism>
<dbReference type="GO" id="GO:0005737">
    <property type="term" value="C:cytoplasm"/>
    <property type="evidence" value="ECO:0007669"/>
    <property type="project" value="UniProtKB-SubCell"/>
</dbReference>
<keyword evidence="6" id="KW-0539">Nucleus</keyword>
<dbReference type="Pfam" id="PF08591">
    <property type="entry name" value="RNR_inhib"/>
    <property type="match status" value="1"/>
</dbReference>
<sequence>MSQVKRQLNYNINDASAEQYNNQHALQTIGMRIRKAVSEGYQVGDNMYSASRNTQESEYPNTVNIERVPLPGNVVVPPMLSNATSSAFGSSFQEWENNLDNRLKTIDNILMNNKESLSKRRFDSVDSDW</sequence>
<evidence type="ECO:0000256" key="3">
    <source>
        <dbReference type="ARBA" id="ARBA00005459"/>
    </source>
</evidence>
<dbReference type="EMBL" id="CDQK01000001">
    <property type="protein sequence ID" value="CEP20298.1"/>
    <property type="molecule type" value="Genomic_DNA"/>
</dbReference>